<evidence type="ECO:0000256" key="1">
    <source>
        <dbReference type="SAM" id="MobiDB-lite"/>
    </source>
</evidence>
<gene>
    <name evidence="2" type="ORF">EYF80_021799</name>
</gene>
<proteinExistence type="predicted"/>
<feature type="region of interest" description="Disordered" evidence="1">
    <location>
        <begin position="38"/>
        <end position="70"/>
    </location>
</feature>
<sequence length="148" mass="16512">MLGHCPCAVLSLWNSVFTLDVRHRFALNRMLPADDAPLQHLSGGQLQNNAQSQHHLSPLDRHQTSSTHSAALHPSHVHADFTLAEFPHLTKRLRVPSGCSLGHLDHDCLPGSVFVKILQRPIGCSLLSGAEREERERERERVDVEGVR</sequence>
<dbReference type="Proteomes" id="UP000314294">
    <property type="component" value="Unassembled WGS sequence"/>
</dbReference>
<reference evidence="2 3" key="1">
    <citation type="submission" date="2019-03" db="EMBL/GenBank/DDBJ databases">
        <title>First draft genome of Liparis tanakae, snailfish: a comprehensive survey of snailfish specific genes.</title>
        <authorList>
            <person name="Kim W."/>
            <person name="Song I."/>
            <person name="Jeong J.-H."/>
            <person name="Kim D."/>
            <person name="Kim S."/>
            <person name="Ryu S."/>
            <person name="Song J.Y."/>
            <person name="Lee S.K."/>
        </authorList>
    </citation>
    <scope>NUCLEOTIDE SEQUENCE [LARGE SCALE GENOMIC DNA]</scope>
    <source>
        <tissue evidence="2">Muscle</tissue>
    </source>
</reference>
<name>A0A4Z2HQL0_9TELE</name>
<feature type="compositionally biased region" description="Polar residues" evidence="1">
    <location>
        <begin position="42"/>
        <end position="55"/>
    </location>
</feature>
<accession>A0A4Z2HQL0</accession>
<organism evidence="2 3">
    <name type="scientific">Liparis tanakae</name>
    <name type="common">Tanaka's snailfish</name>
    <dbReference type="NCBI Taxonomy" id="230148"/>
    <lineage>
        <taxon>Eukaryota</taxon>
        <taxon>Metazoa</taxon>
        <taxon>Chordata</taxon>
        <taxon>Craniata</taxon>
        <taxon>Vertebrata</taxon>
        <taxon>Euteleostomi</taxon>
        <taxon>Actinopterygii</taxon>
        <taxon>Neopterygii</taxon>
        <taxon>Teleostei</taxon>
        <taxon>Neoteleostei</taxon>
        <taxon>Acanthomorphata</taxon>
        <taxon>Eupercaria</taxon>
        <taxon>Perciformes</taxon>
        <taxon>Cottioidei</taxon>
        <taxon>Cottales</taxon>
        <taxon>Liparidae</taxon>
        <taxon>Liparis</taxon>
    </lineage>
</organism>
<dbReference type="AlphaFoldDB" id="A0A4Z2HQL0"/>
<dbReference type="EMBL" id="SRLO01000196">
    <property type="protein sequence ID" value="TNN68007.1"/>
    <property type="molecule type" value="Genomic_DNA"/>
</dbReference>
<comment type="caution">
    <text evidence="2">The sequence shown here is derived from an EMBL/GenBank/DDBJ whole genome shotgun (WGS) entry which is preliminary data.</text>
</comment>
<evidence type="ECO:0000313" key="2">
    <source>
        <dbReference type="EMBL" id="TNN68007.1"/>
    </source>
</evidence>
<keyword evidence="3" id="KW-1185">Reference proteome</keyword>
<evidence type="ECO:0000313" key="3">
    <source>
        <dbReference type="Proteomes" id="UP000314294"/>
    </source>
</evidence>
<protein>
    <submittedName>
        <fullName evidence="2">Uncharacterized protein</fullName>
    </submittedName>
</protein>